<protein>
    <submittedName>
        <fullName evidence="1">Uncharacterized protein</fullName>
    </submittedName>
</protein>
<evidence type="ECO:0000313" key="1">
    <source>
        <dbReference type="EMBL" id="GAI04632.1"/>
    </source>
</evidence>
<comment type="caution">
    <text evidence="1">The sequence shown here is derived from an EMBL/GenBank/DDBJ whole genome shotgun (WGS) entry which is preliminary data.</text>
</comment>
<gene>
    <name evidence="1" type="ORF">S06H3_17098</name>
</gene>
<dbReference type="AlphaFoldDB" id="X1KC96"/>
<proteinExistence type="predicted"/>
<sequence length="50" mass="5875">KKMFHALYLMPETLPFLLKIFPLQEGYFYKDDHLRVNTKEAAAIYLGSIV</sequence>
<organism evidence="1">
    <name type="scientific">marine sediment metagenome</name>
    <dbReference type="NCBI Taxonomy" id="412755"/>
    <lineage>
        <taxon>unclassified sequences</taxon>
        <taxon>metagenomes</taxon>
        <taxon>ecological metagenomes</taxon>
    </lineage>
</organism>
<reference evidence="1" key="1">
    <citation type="journal article" date="2014" name="Front. Microbiol.">
        <title>High frequency of phylogenetically diverse reductive dehalogenase-homologous genes in deep subseafloor sedimentary metagenomes.</title>
        <authorList>
            <person name="Kawai M."/>
            <person name="Futagami T."/>
            <person name="Toyoda A."/>
            <person name="Takaki Y."/>
            <person name="Nishi S."/>
            <person name="Hori S."/>
            <person name="Arai W."/>
            <person name="Tsubouchi T."/>
            <person name="Morono Y."/>
            <person name="Uchiyama I."/>
            <person name="Ito T."/>
            <person name="Fujiyama A."/>
            <person name="Inagaki F."/>
            <person name="Takami H."/>
        </authorList>
    </citation>
    <scope>NUCLEOTIDE SEQUENCE</scope>
    <source>
        <strain evidence="1">Expedition CK06-06</strain>
    </source>
</reference>
<feature type="non-terminal residue" evidence="1">
    <location>
        <position position="1"/>
    </location>
</feature>
<name>X1KC96_9ZZZZ</name>
<dbReference type="EMBL" id="BARV01008515">
    <property type="protein sequence ID" value="GAI04632.1"/>
    <property type="molecule type" value="Genomic_DNA"/>
</dbReference>
<accession>X1KC96</accession>